<dbReference type="WBParaSite" id="maker-uti_cns_0011958-snap-gene-0.5-mRNA-1">
    <property type="protein sequence ID" value="maker-uti_cns_0011958-snap-gene-0.5-mRNA-1"/>
    <property type="gene ID" value="maker-uti_cns_0011958-snap-gene-0.5"/>
</dbReference>
<dbReference type="Proteomes" id="UP000095280">
    <property type="component" value="Unplaced"/>
</dbReference>
<protein>
    <submittedName>
        <fullName evidence="2">Secreted protein</fullName>
    </submittedName>
</protein>
<evidence type="ECO:0000313" key="2">
    <source>
        <dbReference type="WBParaSite" id="maker-uti_cns_0011958-snap-gene-0.5-mRNA-1"/>
    </source>
</evidence>
<proteinExistence type="predicted"/>
<name>A0A1I8IDV4_9PLAT</name>
<evidence type="ECO:0000313" key="1">
    <source>
        <dbReference type="Proteomes" id="UP000095280"/>
    </source>
</evidence>
<accession>A0A1I8IDV4</accession>
<reference evidence="2" key="1">
    <citation type="submission" date="2016-11" db="UniProtKB">
        <authorList>
            <consortium name="WormBaseParasite"/>
        </authorList>
    </citation>
    <scope>IDENTIFICATION</scope>
</reference>
<sequence length="76" mass="8313">MCCIFISRCRKHCFAGPRLQVVQQNLPTAASEGRPGGVEDAADGKSVHRGFCRAGFRCDWSLRHLVAAWSAFSACN</sequence>
<keyword evidence="1" id="KW-1185">Reference proteome</keyword>
<organism evidence="1 2">
    <name type="scientific">Macrostomum lignano</name>
    <dbReference type="NCBI Taxonomy" id="282301"/>
    <lineage>
        <taxon>Eukaryota</taxon>
        <taxon>Metazoa</taxon>
        <taxon>Spiralia</taxon>
        <taxon>Lophotrochozoa</taxon>
        <taxon>Platyhelminthes</taxon>
        <taxon>Rhabditophora</taxon>
        <taxon>Macrostomorpha</taxon>
        <taxon>Macrostomida</taxon>
        <taxon>Macrostomidae</taxon>
        <taxon>Macrostomum</taxon>
    </lineage>
</organism>
<dbReference type="AlphaFoldDB" id="A0A1I8IDV4"/>